<dbReference type="EMBL" id="CAJZBQ010000056">
    <property type="protein sequence ID" value="CAG9333435.1"/>
    <property type="molecule type" value="Genomic_DNA"/>
</dbReference>
<feature type="domain" description="Thioredoxin" evidence="1">
    <location>
        <begin position="9"/>
        <end position="102"/>
    </location>
</feature>
<comment type="caution">
    <text evidence="2">The sequence shown here is derived from an EMBL/GenBank/DDBJ whole genome shotgun (WGS) entry which is preliminary data.</text>
</comment>
<dbReference type="InterPro" id="IPR036249">
    <property type="entry name" value="Thioredoxin-like_sf"/>
</dbReference>
<dbReference type="InterPro" id="IPR013766">
    <property type="entry name" value="Thioredoxin_domain"/>
</dbReference>
<sequence length="108" mass="11944">MAKIIEVNDDSDYMGAIANAGDSLVVAEFYATWTAPSVAISEELTKLREDFPEVVHIRCNLANCVPVFNKYSVNIIPCVKVFRNGEELGEIKGAKAREIRDLVEANLL</sequence>
<reference evidence="2" key="1">
    <citation type="submission" date="2021-09" db="EMBL/GenBank/DDBJ databases">
        <authorList>
            <consortium name="AG Swart"/>
            <person name="Singh M."/>
            <person name="Singh A."/>
            <person name="Seah K."/>
            <person name="Emmerich C."/>
        </authorList>
    </citation>
    <scope>NUCLEOTIDE SEQUENCE</scope>
    <source>
        <strain evidence="2">ATCC30299</strain>
    </source>
</reference>
<organism evidence="2 3">
    <name type="scientific">Blepharisma stoltei</name>
    <dbReference type="NCBI Taxonomy" id="1481888"/>
    <lineage>
        <taxon>Eukaryota</taxon>
        <taxon>Sar</taxon>
        <taxon>Alveolata</taxon>
        <taxon>Ciliophora</taxon>
        <taxon>Postciliodesmatophora</taxon>
        <taxon>Heterotrichea</taxon>
        <taxon>Heterotrichida</taxon>
        <taxon>Blepharismidae</taxon>
        <taxon>Blepharisma</taxon>
    </lineage>
</organism>
<evidence type="ECO:0000313" key="3">
    <source>
        <dbReference type="Proteomes" id="UP001162131"/>
    </source>
</evidence>
<gene>
    <name evidence="2" type="ORF">BSTOLATCC_MIC58247</name>
</gene>
<keyword evidence="3" id="KW-1185">Reference proteome</keyword>
<protein>
    <recommendedName>
        <fullName evidence="1">Thioredoxin domain-containing protein</fullName>
    </recommendedName>
</protein>
<accession>A0AAU9K919</accession>
<dbReference type="SUPFAM" id="SSF52833">
    <property type="entry name" value="Thioredoxin-like"/>
    <property type="match status" value="1"/>
</dbReference>
<dbReference type="CDD" id="cd02947">
    <property type="entry name" value="TRX_family"/>
    <property type="match status" value="1"/>
</dbReference>
<dbReference type="Pfam" id="PF00085">
    <property type="entry name" value="Thioredoxin"/>
    <property type="match status" value="1"/>
</dbReference>
<dbReference type="Proteomes" id="UP001162131">
    <property type="component" value="Unassembled WGS sequence"/>
</dbReference>
<dbReference type="InterPro" id="IPR050620">
    <property type="entry name" value="Thioredoxin_H-type-like"/>
</dbReference>
<name>A0AAU9K919_9CILI</name>
<dbReference type="PANTHER" id="PTHR10438">
    <property type="entry name" value="THIOREDOXIN"/>
    <property type="match status" value="1"/>
</dbReference>
<dbReference type="AlphaFoldDB" id="A0AAU9K919"/>
<proteinExistence type="predicted"/>
<evidence type="ECO:0000313" key="2">
    <source>
        <dbReference type="EMBL" id="CAG9333435.1"/>
    </source>
</evidence>
<dbReference type="Gene3D" id="3.40.30.10">
    <property type="entry name" value="Glutaredoxin"/>
    <property type="match status" value="1"/>
</dbReference>
<evidence type="ECO:0000259" key="1">
    <source>
        <dbReference type="Pfam" id="PF00085"/>
    </source>
</evidence>
<dbReference type="PANTHER" id="PTHR10438:SF468">
    <property type="entry name" value="THIOREDOXIN-1-RELATED"/>
    <property type="match status" value="1"/>
</dbReference>